<feature type="compositionally biased region" description="Polar residues" evidence="12">
    <location>
        <begin position="954"/>
        <end position="964"/>
    </location>
</feature>
<keyword evidence="8 13" id="KW-1133">Transmembrane helix</keyword>
<dbReference type="SUPFAM" id="SSF47473">
    <property type="entry name" value="EF-hand"/>
    <property type="match status" value="1"/>
</dbReference>
<evidence type="ECO:0000256" key="8">
    <source>
        <dbReference type="ARBA" id="ARBA00022989"/>
    </source>
</evidence>
<feature type="compositionally biased region" description="Polar residues" evidence="12">
    <location>
        <begin position="56"/>
        <end position="69"/>
    </location>
</feature>
<evidence type="ECO:0000259" key="14">
    <source>
        <dbReference type="PROSITE" id="PS50222"/>
    </source>
</evidence>
<dbReference type="InterPro" id="IPR011992">
    <property type="entry name" value="EF-hand-dom_pair"/>
</dbReference>
<evidence type="ECO:0000256" key="5">
    <source>
        <dbReference type="ARBA" id="ARBA00022692"/>
    </source>
</evidence>
<dbReference type="Gene3D" id="1.10.238.10">
    <property type="entry name" value="EF-hand"/>
    <property type="match status" value="1"/>
</dbReference>
<dbReference type="OrthoDB" id="544685at2759"/>
<feature type="compositionally biased region" description="Basic and acidic residues" evidence="12">
    <location>
        <begin position="7"/>
        <end position="19"/>
    </location>
</feature>
<evidence type="ECO:0000256" key="13">
    <source>
        <dbReference type="SAM" id="Phobius"/>
    </source>
</evidence>
<dbReference type="InterPro" id="IPR002048">
    <property type="entry name" value="EF_hand_dom"/>
</dbReference>
<keyword evidence="5 13" id="KW-0812">Transmembrane</keyword>
<comment type="similarity">
    <text evidence="2">Belongs to the MscS (TC 1.A.23) family.</text>
</comment>
<feature type="compositionally biased region" description="Basic and acidic residues" evidence="12">
    <location>
        <begin position="865"/>
        <end position="876"/>
    </location>
</feature>
<proteinExistence type="inferred from homology"/>
<dbReference type="Proteomes" id="UP000800040">
    <property type="component" value="Unassembled WGS sequence"/>
</dbReference>
<feature type="compositionally biased region" description="Polar residues" evidence="12">
    <location>
        <begin position="78"/>
        <end position="87"/>
    </location>
</feature>
<comment type="catalytic activity">
    <reaction evidence="11">
        <text>Ca(2+)(in) = Ca(2+)(out)</text>
        <dbReference type="Rhea" id="RHEA:29671"/>
        <dbReference type="ChEBI" id="CHEBI:29108"/>
    </reaction>
</comment>
<feature type="domain" description="EF-hand" evidence="14">
    <location>
        <begin position="456"/>
        <end position="491"/>
    </location>
</feature>
<keyword evidence="3" id="KW-0109">Calcium transport</keyword>
<dbReference type="InterPro" id="IPR023408">
    <property type="entry name" value="MscS_beta-dom_sf"/>
</dbReference>
<keyword evidence="10" id="KW-0407">Ion channel</keyword>
<evidence type="ECO:0000313" key="15">
    <source>
        <dbReference type="EMBL" id="KAF1832362.1"/>
    </source>
</evidence>
<dbReference type="EMBL" id="ML975340">
    <property type="protein sequence ID" value="KAF1832362.1"/>
    <property type="molecule type" value="Genomic_DNA"/>
</dbReference>
<evidence type="ECO:0000313" key="16">
    <source>
        <dbReference type="Proteomes" id="UP000800040"/>
    </source>
</evidence>
<dbReference type="PROSITE" id="PS00018">
    <property type="entry name" value="EF_HAND_1"/>
    <property type="match status" value="1"/>
</dbReference>
<dbReference type="SUPFAM" id="SSF50182">
    <property type="entry name" value="Sm-like ribonucleoproteins"/>
    <property type="match status" value="1"/>
</dbReference>
<evidence type="ECO:0000256" key="1">
    <source>
        <dbReference type="ARBA" id="ARBA00004370"/>
    </source>
</evidence>
<feature type="transmembrane region" description="Helical" evidence="13">
    <location>
        <begin position="256"/>
        <end position="278"/>
    </location>
</feature>
<accession>A0A6A5KBS8</accession>
<dbReference type="InterPro" id="IPR006685">
    <property type="entry name" value="MscS_channel_2nd"/>
</dbReference>
<keyword evidence="3" id="KW-0406">Ion transport</keyword>
<dbReference type="FunFam" id="2.30.30.60:FF:000006">
    <property type="entry name" value="Predicted mechanosensitive ion channel"/>
    <property type="match status" value="1"/>
</dbReference>
<keyword evidence="3" id="KW-0813">Transport</keyword>
<dbReference type="FunFam" id="1.10.238.10:FF:000345">
    <property type="entry name" value="Mechanosensitive ion channel protein"/>
    <property type="match status" value="1"/>
</dbReference>
<keyword evidence="6" id="KW-0106">Calcium</keyword>
<evidence type="ECO:0000256" key="7">
    <source>
        <dbReference type="ARBA" id="ARBA00022967"/>
    </source>
</evidence>
<feature type="transmembrane region" description="Helical" evidence="13">
    <location>
        <begin position="512"/>
        <end position="533"/>
    </location>
</feature>
<evidence type="ECO:0000256" key="9">
    <source>
        <dbReference type="ARBA" id="ARBA00023136"/>
    </source>
</evidence>
<dbReference type="GO" id="GO:0006874">
    <property type="term" value="P:intracellular calcium ion homeostasis"/>
    <property type="evidence" value="ECO:0007669"/>
    <property type="project" value="TreeGrafter"/>
</dbReference>
<dbReference type="PANTHER" id="PTHR31323">
    <property type="entry name" value="MECHANOSENSITIVE ION CHANNEL PROTEIN MSY2"/>
    <property type="match status" value="1"/>
</dbReference>
<dbReference type="AlphaFoldDB" id="A0A6A5KBS8"/>
<feature type="transmembrane region" description="Helical" evidence="13">
    <location>
        <begin position="298"/>
        <end position="321"/>
    </location>
</feature>
<evidence type="ECO:0000256" key="4">
    <source>
        <dbReference type="ARBA" id="ARBA00022673"/>
    </source>
</evidence>
<comment type="subcellular location">
    <subcellularLocation>
        <location evidence="1">Membrane</location>
    </subcellularLocation>
</comment>
<dbReference type="InterPro" id="IPR018247">
    <property type="entry name" value="EF_Hand_1_Ca_BS"/>
</dbReference>
<evidence type="ECO:0000256" key="2">
    <source>
        <dbReference type="ARBA" id="ARBA00008017"/>
    </source>
</evidence>
<keyword evidence="7" id="KW-1278">Translocase</keyword>
<protein>
    <recommendedName>
        <fullName evidence="14">EF-hand domain-containing protein</fullName>
    </recommendedName>
</protein>
<keyword evidence="4" id="KW-0107">Calcium channel</keyword>
<dbReference type="Gene3D" id="2.30.30.60">
    <property type="match status" value="1"/>
</dbReference>
<name>A0A6A5KBS8_9PLEO</name>
<feature type="region of interest" description="Disordered" evidence="12">
    <location>
        <begin position="745"/>
        <end position="817"/>
    </location>
</feature>
<feature type="compositionally biased region" description="Polar residues" evidence="12">
    <location>
        <begin position="877"/>
        <end position="893"/>
    </location>
</feature>
<feature type="transmembrane region" description="Helical" evidence="13">
    <location>
        <begin position="171"/>
        <end position="195"/>
    </location>
</feature>
<feature type="compositionally biased region" description="Low complexity" evidence="12">
    <location>
        <begin position="781"/>
        <end position="799"/>
    </location>
</feature>
<dbReference type="PROSITE" id="PS50222">
    <property type="entry name" value="EF_HAND_2"/>
    <property type="match status" value="1"/>
</dbReference>
<evidence type="ECO:0000256" key="10">
    <source>
        <dbReference type="ARBA" id="ARBA00023303"/>
    </source>
</evidence>
<dbReference type="Pfam" id="PF25886">
    <property type="entry name" value="Msy1"/>
    <property type="match status" value="1"/>
</dbReference>
<dbReference type="Pfam" id="PF00924">
    <property type="entry name" value="MS_channel_2nd"/>
    <property type="match status" value="1"/>
</dbReference>
<dbReference type="InterPro" id="IPR010920">
    <property type="entry name" value="LSM_dom_sf"/>
</dbReference>
<organism evidence="15 16">
    <name type="scientific">Decorospora gaudefroyi</name>
    <dbReference type="NCBI Taxonomy" id="184978"/>
    <lineage>
        <taxon>Eukaryota</taxon>
        <taxon>Fungi</taxon>
        <taxon>Dikarya</taxon>
        <taxon>Ascomycota</taxon>
        <taxon>Pezizomycotina</taxon>
        <taxon>Dothideomycetes</taxon>
        <taxon>Pleosporomycetidae</taxon>
        <taxon>Pleosporales</taxon>
        <taxon>Pleosporineae</taxon>
        <taxon>Pleosporaceae</taxon>
        <taxon>Decorospora</taxon>
    </lineage>
</organism>
<evidence type="ECO:0000256" key="12">
    <source>
        <dbReference type="SAM" id="MobiDB-lite"/>
    </source>
</evidence>
<gene>
    <name evidence="15" type="ORF">BDW02DRAFT_428947</name>
</gene>
<dbReference type="InterPro" id="IPR058650">
    <property type="entry name" value="Msy1/2-like"/>
</dbReference>
<feature type="compositionally biased region" description="Basic residues" evidence="12">
    <location>
        <begin position="897"/>
        <end position="909"/>
    </location>
</feature>
<dbReference type="GO" id="GO:0005509">
    <property type="term" value="F:calcium ion binding"/>
    <property type="evidence" value="ECO:0007669"/>
    <property type="project" value="InterPro"/>
</dbReference>
<evidence type="ECO:0000256" key="3">
    <source>
        <dbReference type="ARBA" id="ARBA00022568"/>
    </source>
</evidence>
<evidence type="ECO:0000256" key="6">
    <source>
        <dbReference type="ARBA" id="ARBA00022837"/>
    </source>
</evidence>
<dbReference type="GO" id="GO:0005789">
    <property type="term" value="C:endoplasmic reticulum membrane"/>
    <property type="evidence" value="ECO:0007669"/>
    <property type="project" value="UniProtKB-SubCell"/>
</dbReference>
<feature type="region of interest" description="Disordered" evidence="12">
    <location>
        <begin position="935"/>
        <end position="987"/>
    </location>
</feature>
<reference evidence="15" key="1">
    <citation type="submission" date="2020-01" db="EMBL/GenBank/DDBJ databases">
        <authorList>
            <consortium name="DOE Joint Genome Institute"/>
            <person name="Haridas S."/>
            <person name="Albert R."/>
            <person name="Binder M."/>
            <person name="Bloem J."/>
            <person name="Labutti K."/>
            <person name="Salamov A."/>
            <person name="Andreopoulos B."/>
            <person name="Baker S.E."/>
            <person name="Barry K."/>
            <person name="Bills G."/>
            <person name="Bluhm B.H."/>
            <person name="Cannon C."/>
            <person name="Castanera R."/>
            <person name="Culley D.E."/>
            <person name="Daum C."/>
            <person name="Ezra D."/>
            <person name="Gonzalez J.B."/>
            <person name="Henrissat B."/>
            <person name="Kuo A."/>
            <person name="Liang C."/>
            <person name="Lipzen A."/>
            <person name="Lutzoni F."/>
            <person name="Magnuson J."/>
            <person name="Mondo S."/>
            <person name="Nolan M."/>
            <person name="Ohm R."/>
            <person name="Pangilinan J."/>
            <person name="Park H.-J."/>
            <person name="Ramirez L."/>
            <person name="Alfaro M."/>
            <person name="Sun H."/>
            <person name="Tritt A."/>
            <person name="Yoshinaga Y."/>
            <person name="Zwiers L.-H."/>
            <person name="Turgeon B.G."/>
            <person name="Goodwin S.B."/>
            <person name="Spatafora J.W."/>
            <person name="Crous P.W."/>
            <person name="Grigoriev I.V."/>
        </authorList>
    </citation>
    <scope>NUCLEOTIDE SEQUENCE</scope>
    <source>
        <strain evidence="15">P77</strain>
    </source>
</reference>
<feature type="transmembrane region" description="Helical" evidence="13">
    <location>
        <begin position="207"/>
        <end position="228"/>
    </location>
</feature>
<evidence type="ECO:0000256" key="11">
    <source>
        <dbReference type="ARBA" id="ARBA00036634"/>
    </source>
</evidence>
<keyword evidence="9 13" id="KW-0472">Membrane</keyword>
<dbReference type="PANTHER" id="PTHR31323:SF15">
    <property type="entry name" value="MECHANOSENSITIVE ION CHANNEL PROTEIN MSY1"/>
    <property type="match status" value="1"/>
</dbReference>
<sequence length="987" mass="110327">MTTPNFERPEPTYDMDRTLPYHRQRSSDEDGTVVGDDVNQQHVDATQEFPGVRPPQNRSRSGTHLTVETVQDIPALKTMQSPSQTREQASRLNDDLAVLAVEQGLEEQESLRRGQSMNKSMTRVRSRREELVDDFDAATNPLHEQAARYKPPENPTTSFSKFFKKIHTSSWLVRYFTYITPLVLLILIPILVGALAFPNANVGGVKLVWFSIWLMIVWLTLWAGRVLAKLLPWPIGLISSLFTNNGKKWRDMGKQLELPATLFFWWLAIEISFLPTMKNHNIDGNTATRPWQKKMNKVLVSLFVGFVLNFIEKIIIQLIAISFHLRTYQDRIELNKFQIGSLAKLYKFSKEKIAMEDSEFEQNDEPPSGARTPGQILTEAQKNIKVGFNKFGDMAGKVAGDFTGRQVTSSGHPNQVVLQLIATNSGAQVLARRLYRTFARSETETVHSEDLNNAFDSDDEANAAFSMFDKDMNGDISMEELEAVCVEIGRERKSITASLKDLDSVVSKLDDVFMFIVLIITIIVFISLISTSASGVLTSAGSTLLALSWLFSATAQEFLQSCIFVFVKHPYDVGDRVMIYGNTGDLGRGDDYFVKEIALFYTEFKKMQGHVVQAPNSYLNTLFILNHRRSGALAEAVPIIIKFGTTLEQIERLRATLLDFVTAEKREFQTNILTELRAVQEVHWLELNVVFFYKSNWQNELLRLQRRNKFICALTMALQDCGIEGPRMRYPGQKESFPVYLQNLQNPATPGAGMNGTPDNPNGNMRNEAAQDQPFVAPLDGSTSVPSGTAAAPASSSGLGRQGSILRQPTTRARAESLAAMGRRVDFSLGMKSMGLDDPSGDVLDDRENASRARATVVRVTSPSRSRDGQARRSGDSGRSTGIQRVGTNSSSMARERTHRNRFFGRRRHGADEETAMADIPEADYNTPPRQNTLDARTGLVSPQAVRTSADAATRSSGALPTTADSDRTFAHPSRAQTDNIEMRRFR</sequence>
<keyword evidence="16" id="KW-1185">Reference proteome</keyword>
<feature type="region of interest" description="Disordered" evidence="12">
    <location>
        <begin position="833"/>
        <end position="914"/>
    </location>
</feature>
<dbReference type="GO" id="GO:0005262">
    <property type="term" value="F:calcium channel activity"/>
    <property type="evidence" value="ECO:0007669"/>
    <property type="project" value="UniProtKB-KW"/>
</dbReference>
<feature type="region of interest" description="Disordered" evidence="12">
    <location>
        <begin position="1"/>
        <end position="90"/>
    </location>
</feature>